<organism evidence="2 3">
    <name type="scientific">Haloplanus salinus</name>
    <dbReference type="NCBI Taxonomy" id="1126245"/>
    <lineage>
        <taxon>Archaea</taxon>
        <taxon>Methanobacteriati</taxon>
        <taxon>Methanobacteriota</taxon>
        <taxon>Stenosarchaea group</taxon>
        <taxon>Halobacteria</taxon>
        <taxon>Halobacteriales</taxon>
        <taxon>Haloferacaceae</taxon>
        <taxon>Haloplanus</taxon>
    </lineage>
</organism>
<dbReference type="EMBL" id="QPHM01000001">
    <property type="protein sequence ID" value="RCU48011.1"/>
    <property type="molecule type" value="Genomic_DNA"/>
</dbReference>
<evidence type="ECO:0000313" key="3">
    <source>
        <dbReference type="Proteomes" id="UP000252189"/>
    </source>
</evidence>
<dbReference type="NCBIfam" id="NF033497">
    <property type="entry name" value="rubre_like_arch"/>
    <property type="match status" value="1"/>
</dbReference>
<keyword evidence="3" id="KW-1185">Reference proteome</keyword>
<dbReference type="AlphaFoldDB" id="A0A368NEZ6"/>
<dbReference type="OrthoDB" id="280213at2157"/>
<evidence type="ECO:0000313" key="2">
    <source>
        <dbReference type="EMBL" id="RCU48011.1"/>
    </source>
</evidence>
<sequence>MRHNLIDPYTPERGYYECRGCTHREASEDRLTACSICGADVRNLAVPRE</sequence>
<reference evidence="2 3" key="1">
    <citation type="submission" date="2018-07" db="EMBL/GenBank/DDBJ databases">
        <title>Genome sequences of Haloplanus salinus JCM 18368T.</title>
        <authorList>
            <person name="Kim Y.B."/>
            <person name="Roh S.W."/>
        </authorList>
    </citation>
    <scope>NUCLEOTIDE SEQUENCE [LARGE SCALE GENOMIC DNA]</scope>
    <source>
        <strain evidence="2 3">JCM 18368</strain>
    </source>
</reference>
<evidence type="ECO:0000259" key="1">
    <source>
        <dbReference type="Pfam" id="PF23455"/>
    </source>
</evidence>
<gene>
    <name evidence="2" type="ORF">DU504_12290</name>
</gene>
<dbReference type="Proteomes" id="UP000252189">
    <property type="component" value="Unassembled WGS sequence"/>
</dbReference>
<name>A0A368NEZ6_9EURY</name>
<dbReference type="RefSeq" id="WP_114449591.1">
    <property type="nucleotide sequence ID" value="NZ_QPHM01000001.1"/>
</dbReference>
<proteinExistence type="predicted"/>
<feature type="domain" description="DUF7129" evidence="1">
    <location>
        <begin position="6"/>
        <end position="49"/>
    </location>
</feature>
<dbReference type="InterPro" id="IPR055553">
    <property type="entry name" value="DUF7129"/>
</dbReference>
<accession>A0A368NEZ6</accession>
<comment type="caution">
    <text evidence="2">The sequence shown here is derived from an EMBL/GenBank/DDBJ whole genome shotgun (WGS) entry which is preliminary data.</text>
</comment>
<dbReference type="Pfam" id="PF23455">
    <property type="entry name" value="DUF7129"/>
    <property type="match status" value="1"/>
</dbReference>
<protein>
    <submittedName>
        <fullName evidence="2">Rubrerythrin-like domain-containing protein</fullName>
    </submittedName>
</protein>